<dbReference type="Proteomes" id="UP000813420">
    <property type="component" value="Unassembled WGS sequence"/>
</dbReference>
<dbReference type="PANTHER" id="PTHR21666">
    <property type="entry name" value="PEPTIDASE-RELATED"/>
    <property type="match status" value="1"/>
</dbReference>
<sequence>MNKKQSPSQKKRGATVAAVLCFVAAIAIVGTYTLGNSREARQNEEIARTEENETKDNITEDSADDAREADSAVIDNQNADKTQGGAAGTGEAEKETAGGNSDADGSAPGIGTGSSGAGGAGVQSTSGSGVNLNFGEDSKLVWPVNGTVLMSYSMDKTVYFSTLDQYKYNPALIISAAENDQVIAGTTGIVKSIDNMAETGTTVNIDIGNGYELLYGQLKDVPLKVGDYVEANTVIGYVSKPTKYYSVEGTNVYFEMRKDGQPINPLDYM</sequence>
<accession>A0A9D3AJQ0</accession>
<protein>
    <submittedName>
        <fullName evidence="4">M23 family metallopeptidase</fullName>
    </submittedName>
</protein>
<evidence type="ECO:0000259" key="3">
    <source>
        <dbReference type="Pfam" id="PF01551"/>
    </source>
</evidence>
<comment type="caution">
    <text evidence="4">The sequence shown here is derived from an EMBL/GenBank/DDBJ whole genome shotgun (WGS) entry which is preliminary data.</text>
</comment>
<dbReference type="AlphaFoldDB" id="A0A9D3AJQ0"/>
<name>A0A9D3AJQ0_9FIRM</name>
<proteinExistence type="predicted"/>
<dbReference type="InterPro" id="IPR050570">
    <property type="entry name" value="Cell_wall_metabolism_enzyme"/>
</dbReference>
<dbReference type="InterPro" id="IPR011055">
    <property type="entry name" value="Dup_hybrid_motif"/>
</dbReference>
<reference evidence="4" key="2">
    <citation type="submission" date="2021-09" db="EMBL/GenBank/DDBJ databases">
        <authorList>
            <person name="Gilroy R."/>
        </authorList>
    </citation>
    <scope>NUCLEOTIDE SEQUENCE</scope>
    <source>
        <strain evidence="4">USAMLcec4-12693</strain>
    </source>
</reference>
<evidence type="ECO:0000256" key="1">
    <source>
        <dbReference type="ARBA" id="ARBA00022729"/>
    </source>
</evidence>
<feature type="domain" description="M23ase beta-sheet core" evidence="3">
    <location>
        <begin position="172"/>
        <end position="265"/>
    </location>
</feature>
<dbReference type="InterPro" id="IPR016047">
    <property type="entry name" value="M23ase_b-sheet_dom"/>
</dbReference>
<keyword evidence="1" id="KW-0732">Signal</keyword>
<evidence type="ECO:0000256" key="2">
    <source>
        <dbReference type="SAM" id="MobiDB-lite"/>
    </source>
</evidence>
<evidence type="ECO:0000313" key="5">
    <source>
        <dbReference type="Proteomes" id="UP000813420"/>
    </source>
</evidence>
<dbReference type="GO" id="GO:0004222">
    <property type="term" value="F:metalloendopeptidase activity"/>
    <property type="evidence" value="ECO:0007669"/>
    <property type="project" value="TreeGrafter"/>
</dbReference>
<dbReference type="SUPFAM" id="SSF51261">
    <property type="entry name" value="Duplicated hybrid motif"/>
    <property type="match status" value="1"/>
</dbReference>
<dbReference type="PANTHER" id="PTHR21666:SF289">
    <property type="entry name" value="L-ALA--D-GLU ENDOPEPTIDASE"/>
    <property type="match status" value="1"/>
</dbReference>
<gene>
    <name evidence="4" type="ORF">K8V39_07090</name>
</gene>
<organism evidence="4 5">
    <name type="scientific">Merdimonas faecis</name>
    <dbReference type="NCBI Taxonomy" id="1653435"/>
    <lineage>
        <taxon>Bacteria</taxon>
        <taxon>Bacillati</taxon>
        <taxon>Bacillota</taxon>
        <taxon>Clostridia</taxon>
        <taxon>Lachnospirales</taxon>
        <taxon>Lachnospiraceae</taxon>
        <taxon>Merdimonas</taxon>
    </lineage>
</organism>
<dbReference type="Pfam" id="PF01551">
    <property type="entry name" value="Peptidase_M23"/>
    <property type="match status" value="1"/>
</dbReference>
<feature type="region of interest" description="Disordered" evidence="2">
    <location>
        <begin position="39"/>
        <end position="126"/>
    </location>
</feature>
<dbReference type="CDD" id="cd12797">
    <property type="entry name" value="M23_peptidase"/>
    <property type="match status" value="1"/>
</dbReference>
<dbReference type="EMBL" id="DYXE01000061">
    <property type="protein sequence ID" value="HJH50011.1"/>
    <property type="molecule type" value="Genomic_DNA"/>
</dbReference>
<dbReference type="RefSeq" id="WP_277272140.1">
    <property type="nucleotide sequence ID" value="NZ_DYXE01000061.1"/>
</dbReference>
<dbReference type="Gene3D" id="2.70.70.10">
    <property type="entry name" value="Glucose Permease (Domain IIA)"/>
    <property type="match status" value="1"/>
</dbReference>
<feature type="compositionally biased region" description="Basic and acidic residues" evidence="2">
    <location>
        <begin position="39"/>
        <end position="70"/>
    </location>
</feature>
<feature type="compositionally biased region" description="Gly residues" evidence="2">
    <location>
        <begin position="108"/>
        <end position="121"/>
    </location>
</feature>
<evidence type="ECO:0000313" key="4">
    <source>
        <dbReference type="EMBL" id="HJH50011.1"/>
    </source>
</evidence>
<reference evidence="4" key="1">
    <citation type="journal article" date="2021" name="PeerJ">
        <title>Extensive microbial diversity within the chicken gut microbiome revealed by metagenomics and culture.</title>
        <authorList>
            <person name="Gilroy R."/>
            <person name="Ravi A."/>
            <person name="Getino M."/>
            <person name="Pursley I."/>
            <person name="Horton D.L."/>
            <person name="Alikhan N.F."/>
            <person name="Baker D."/>
            <person name="Gharbi K."/>
            <person name="Hall N."/>
            <person name="Watson M."/>
            <person name="Adriaenssens E.M."/>
            <person name="Foster-Nyarko E."/>
            <person name="Jarju S."/>
            <person name="Secka A."/>
            <person name="Antonio M."/>
            <person name="Oren A."/>
            <person name="Chaudhuri R.R."/>
            <person name="La Ragione R."/>
            <person name="Hildebrand F."/>
            <person name="Pallen M.J."/>
        </authorList>
    </citation>
    <scope>NUCLEOTIDE SEQUENCE</scope>
    <source>
        <strain evidence="4">USAMLcec4-12693</strain>
    </source>
</reference>